<reference evidence="1 2" key="1">
    <citation type="submission" date="2016-10" db="EMBL/GenBank/DDBJ databases">
        <title>The genome sequence of Colletotrichum fioriniae PJ7.</title>
        <authorList>
            <person name="Baroncelli R."/>
        </authorList>
    </citation>
    <scope>NUCLEOTIDE SEQUENCE [LARGE SCALE GENOMIC DNA]</scope>
    <source>
        <strain evidence="1 2">IMI 309622</strain>
    </source>
</reference>
<name>A0AAI9ZAM5_9PEZI</name>
<dbReference type="GeneID" id="85332154"/>
<gene>
    <name evidence="1" type="ORF">CCOS01_00410</name>
</gene>
<proteinExistence type="predicted"/>
<organism evidence="1 2">
    <name type="scientific">Colletotrichum costaricense</name>
    <dbReference type="NCBI Taxonomy" id="1209916"/>
    <lineage>
        <taxon>Eukaryota</taxon>
        <taxon>Fungi</taxon>
        <taxon>Dikarya</taxon>
        <taxon>Ascomycota</taxon>
        <taxon>Pezizomycotina</taxon>
        <taxon>Sordariomycetes</taxon>
        <taxon>Hypocreomycetidae</taxon>
        <taxon>Glomerellales</taxon>
        <taxon>Glomerellaceae</taxon>
        <taxon>Colletotrichum</taxon>
        <taxon>Colletotrichum acutatum species complex</taxon>
    </lineage>
</organism>
<accession>A0AAI9ZAM5</accession>
<dbReference type="AlphaFoldDB" id="A0AAI9ZAM5"/>
<protein>
    <submittedName>
        <fullName evidence="1">Uncharacterized protein</fullName>
    </submittedName>
</protein>
<dbReference type="RefSeq" id="XP_060320045.1">
    <property type="nucleotide sequence ID" value="XM_060448607.1"/>
</dbReference>
<evidence type="ECO:0000313" key="2">
    <source>
        <dbReference type="Proteomes" id="UP001240678"/>
    </source>
</evidence>
<dbReference type="Proteomes" id="UP001240678">
    <property type="component" value="Unassembled WGS sequence"/>
</dbReference>
<comment type="caution">
    <text evidence="1">The sequence shown here is derived from an EMBL/GenBank/DDBJ whole genome shotgun (WGS) entry which is preliminary data.</text>
</comment>
<dbReference type="EMBL" id="MOOE01000001">
    <property type="protein sequence ID" value="KAK1539096.1"/>
    <property type="molecule type" value="Genomic_DNA"/>
</dbReference>
<evidence type="ECO:0000313" key="1">
    <source>
        <dbReference type="EMBL" id="KAK1539096.1"/>
    </source>
</evidence>
<keyword evidence="2" id="KW-1185">Reference proteome</keyword>
<sequence length="846" mass="89377">MTVIMSAPIISFSNSLNFSVTVYDSFSEATQDGTNYIGTLTSIAIVPANTTVSVRLKRPASVLIVSNATSNAPLARLTYLSGISTGPYGVGQANVNAMTQTMDFITFINNNQNDPLTVAFRDLWKDSSKPQVKPVNDFFTQHPIYASCTFATYMMGIAYTAEQPEAKSKPSTQALYSLKTLVQLLGGTWPVSLPDIVVTSFTCNTTNNDVLAIRAGIDLKKLPAQSDDALQFFGSLFTVQQLQMALTINYAFKSGNVGTHLSISLDAMHVPFGGSAVLAINKPTATIDINPLFKFVIFEVTGNVPFNIFGKQFEADVSMVIDNTEANFSVVIEGDHSSLPAPPTMKGVHFDTFGVGIGVIFEPPSAAIGLSGQLHIGDSGSGPLTVLDDDNFVVVCQMIEDVPTPLYVSFYVSQMSLEDVFTIFTNSQCPVDVPVLFTDLSFQWSANPMEPVVLPDGSLSNMDYGFSAVASIFDIKFYGDVEIDLTKGLTASIQMAPLKLGSIFSIIGNGTGFSVKVDTSGNPIKNNQLVTTAAQKKAIEDATTKNLVQSGGAVLELQTSASPFLHLNGTVSLFESGSVNLDADITASGITFDVDFGGLLTSKMSCTLSDSQNLSAAFEYGINDTISLPSLSGVGLGSLHLQATADANFALSTSSSDIILQVWGSFDFEGATCSFGKFTVDVHIQSISDLLSSILNNIEQNAGQVFNSLLSSAVAWAGKVEQDIITGIESVADVLQKAFNQDAGEVTSTMKEAGFGAGEIAGGLHSAFGMAPLDIAQLLQQNGFVGGLAASALQSVVGNDAAPIVSALKDVYGWVPNQIIDALGHIGFNTNDISRALGILGGLPIQ</sequence>